<evidence type="ECO:0000313" key="2">
    <source>
        <dbReference type="EMBL" id="THV07978.1"/>
    </source>
</evidence>
<dbReference type="EMBL" id="ML179036">
    <property type="protein sequence ID" value="THV07978.1"/>
    <property type="molecule type" value="Genomic_DNA"/>
</dbReference>
<evidence type="ECO:0000256" key="1">
    <source>
        <dbReference type="SAM" id="MobiDB-lite"/>
    </source>
</evidence>
<dbReference type="AlphaFoldDB" id="A0A4S8MX81"/>
<organism evidence="2 3">
    <name type="scientific">Dendrothele bispora (strain CBS 962.96)</name>
    <dbReference type="NCBI Taxonomy" id="1314807"/>
    <lineage>
        <taxon>Eukaryota</taxon>
        <taxon>Fungi</taxon>
        <taxon>Dikarya</taxon>
        <taxon>Basidiomycota</taxon>
        <taxon>Agaricomycotina</taxon>
        <taxon>Agaricomycetes</taxon>
        <taxon>Agaricomycetidae</taxon>
        <taxon>Agaricales</taxon>
        <taxon>Agaricales incertae sedis</taxon>
        <taxon>Dendrothele</taxon>
    </lineage>
</organism>
<reference evidence="2 3" key="1">
    <citation type="journal article" date="2019" name="Nat. Ecol. Evol.">
        <title>Megaphylogeny resolves global patterns of mushroom evolution.</title>
        <authorList>
            <person name="Varga T."/>
            <person name="Krizsan K."/>
            <person name="Foldi C."/>
            <person name="Dima B."/>
            <person name="Sanchez-Garcia M."/>
            <person name="Sanchez-Ramirez S."/>
            <person name="Szollosi G.J."/>
            <person name="Szarkandi J.G."/>
            <person name="Papp V."/>
            <person name="Albert L."/>
            <person name="Andreopoulos W."/>
            <person name="Angelini C."/>
            <person name="Antonin V."/>
            <person name="Barry K.W."/>
            <person name="Bougher N.L."/>
            <person name="Buchanan P."/>
            <person name="Buyck B."/>
            <person name="Bense V."/>
            <person name="Catcheside P."/>
            <person name="Chovatia M."/>
            <person name="Cooper J."/>
            <person name="Damon W."/>
            <person name="Desjardin D."/>
            <person name="Finy P."/>
            <person name="Geml J."/>
            <person name="Haridas S."/>
            <person name="Hughes K."/>
            <person name="Justo A."/>
            <person name="Karasinski D."/>
            <person name="Kautmanova I."/>
            <person name="Kiss B."/>
            <person name="Kocsube S."/>
            <person name="Kotiranta H."/>
            <person name="LaButti K.M."/>
            <person name="Lechner B.E."/>
            <person name="Liimatainen K."/>
            <person name="Lipzen A."/>
            <person name="Lukacs Z."/>
            <person name="Mihaltcheva S."/>
            <person name="Morgado L.N."/>
            <person name="Niskanen T."/>
            <person name="Noordeloos M.E."/>
            <person name="Ohm R.A."/>
            <person name="Ortiz-Santana B."/>
            <person name="Ovrebo C."/>
            <person name="Racz N."/>
            <person name="Riley R."/>
            <person name="Savchenko A."/>
            <person name="Shiryaev A."/>
            <person name="Soop K."/>
            <person name="Spirin V."/>
            <person name="Szebenyi C."/>
            <person name="Tomsovsky M."/>
            <person name="Tulloss R.E."/>
            <person name="Uehling J."/>
            <person name="Grigoriev I.V."/>
            <person name="Vagvolgyi C."/>
            <person name="Papp T."/>
            <person name="Martin F.M."/>
            <person name="Miettinen O."/>
            <person name="Hibbett D.S."/>
            <person name="Nagy L.G."/>
        </authorList>
    </citation>
    <scope>NUCLEOTIDE SEQUENCE [LARGE SCALE GENOMIC DNA]</scope>
    <source>
        <strain evidence="2 3">CBS 962.96</strain>
    </source>
</reference>
<keyword evidence="3" id="KW-1185">Reference proteome</keyword>
<proteinExistence type="predicted"/>
<evidence type="ECO:0000313" key="3">
    <source>
        <dbReference type="Proteomes" id="UP000297245"/>
    </source>
</evidence>
<name>A0A4S8MX81_DENBC</name>
<protein>
    <submittedName>
        <fullName evidence="2">Uncharacterized protein</fullName>
    </submittedName>
</protein>
<gene>
    <name evidence="2" type="ORF">K435DRAFT_788293</name>
</gene>
<dbReference type="Proteomes" id="UP000297245">
    <property type="component" value="Unassembled WGS sequence"/>
</dbReference>
<accession>A0A4S8MX81</accession>
<feature type="compositionally biased region" description="Low complexity" evidence="1">
    <location>
        <begin position="274"/>
        <end position="294"/>
    </location>
</feature>
<sequence>MPSATISHSVRPLTDKHSFNAAIVPGNDKSMTAKQVIEQHGVTSVRPQDVSESVPDNSRKSALATVRMENSHQQSTDSPFVSEPVVNYKSPLVYARQFVGVHPTPRSTRTFFYPSFATQLHNLPTNPSPCDTRSLTALMALLENIAGDQYSTGKELVNNGFRLVVSLAEDIHCSPEENDDDDDDSVDIPEDVARAINRTWTRNELGVGPFETNIPPQHVREFDNPAKNPTFLLGWAQTSRYHGDATGPQFTNPWDGNKVIAQDDSDRDSSWNEGSPFTSGRRSFSGSSLTNSSVSLSPASILRDINDQTREWSIDTQMTALGMESRLSL</sequence>
<feature type="region of interest" description="Disordered" evidence="1">
    <location>
        <begin position="246"/>
        <end position="294"/>
    </location>
</feature>